<dbReference type="OrthoDB" id="439808at2759"/>
<evidence type="ECO:0000313" key="7">
    <source>
        <dbReference type="Proteomes" id="UP000007014"/>
    </source>
</evidence>
<gene>
    <name evidence="6" type="ORF">CYME_CME063C</name>
</gene>
<evidence type="ECO:0000256" key="3">
    <source>
        <dbReference type="ARBA" id="ARBA00023242"/>
    </source>
</evidence>
<dbReference type="PROSITE" id="PS50102">
    <property type="entry name" value="RRM"/>
    <property type="match status" value="1"/>
</dbReference>
<keyword evidence="3" id="KW-0539">Nucleus</keyword>
<dbReference type="InterPro" id="IPR052285">
    <property type="entry name" value="NEXT_complex_subunit"/>
</dbReference>
<comment type="subcellular location">
    <subcellularLocation>
        <location evidence="1">Nucleus</location>
        <location evidence="1">Nucleoplasm</location>
    </subcellularLocation>
</comment>
<protein>
    <submittedName>
        <fullName evidence="6">Similar to splicing factor 3b subunit 4</fullName>
    </submittedName>
</protein>
<sequence>MNGSGLRRAPTVPEADGIAAYSLATRSLNNPDQTVFVSGFVAADESLNSGEGAAVTDSPERLLAELFTQFAPVRRVSIPRDRITGKILGNYAFVEFFSTEDASYAAKVVDGVRFNGRRLLARGPSVQQLSEK</sequence>
<dbReference type="EMBL" id="AP006487">
    <property type="protein sequence ID" value="BAM79292.1"/>
    <property type="molecule type" value="Genomic_DNA"/>
</dbReference>
<organism evidence="6 7">
    <name type="scientific">Cyanidioschyzon merolae (strain NIES-3377 / 10D)</name>
    <name type="common">Unicellular red alga</name>
    <dbReference type="NCBI Taxonomy" id="280699"/>
    <lineage>
        <taxon>Eukaryota</taxon>
        <taxon>Rhodophyta</taxon>
        <taxon>Bangiophyceae</taxon>
        <taxon>Cyanidiales</taxon>
        <taxon>Cyanidiaceae</taxon>
        <taxon>Cyanidioschyzon</taxon>
    </lineage>
</organism>
<keyword evidence="2 4" id="KW-0694">RNA-binding</keyword>
<dbReference type="GO" id="GO:0005654">
    <property type="term" value="C:nucleoplasm"/>
    <property type="evidence" value="ECO:0007669"/>
    <property type="project" value="UniProtKB-SubCell"/>
</dbReference>
<dbReference type="InterPro" id="IPR012677">
    <property type="entry name" value="Nucleotide-bd_a/b_plait_sf"/>
</dbReference>
<dbReference type="Pfam" id="PF00076">
    <property type="entry name" value="RRM_1"/>
    <property type="match status" value="1"/>
</dbReference>
<dbReference type="GO" id="GO:0003723">
    <property type="term" value="F:RNA binding"/>
    <property type="evidence" value="ECO:0007669"/>
    <property type="project" value="UniProtKB-UniRule"/>
</dbReference>
<reference evidence="6 7" key="1">
    <citation type="journal article" date="2004" name="Nature">
        <title>Genome sequence of the ultrasmall unicellular red alga Cyanidioschyzon merolae 10D.</title>
        <authorList>
            <person name="Matsuzaki M."/>
            <person name="Misumi O."/>
            <person name="Shin-i T."/>
            <person name="Maruyama S."/>
            <person name="Takahara M."/>
            <person name="Miyagishima S."/>
            <person name="Mori T."/>
            <person name="Nishida K."/>
            <person name="Yagisawa F."/>
            <person name="Nishida K."/>
            <person name="Yoshida Y."/>
            <person name="Nishimura Y."/>
            <person name="Nakao S."/>
            <person name="Kobayashi T."/>
            <person name="Momoyama Y."/>
            <person name="Higashiyama T."/>
            <person name="Minoda A."/>
            <person name="Sano M."/>
            <person name="Nomoto H."/>
            <person name="Oishi K."/>
            <person name="Hayashi H."/>
            <person name="Ohta F."/>
            <person name="Nishizaka S."/>
            <person name="Haga S."/>
            <person name="Miura S."/>
            <person name="Morishita T."/>
            <person name="Kabeya Y."/>
            <person name="Terasawa K."/>
            <person name="Suzuki Y."/>
            <person name="Ishii Y."/>
            <person name="Asakawa S."/>
            <person name="Takano H."/>
            <person name="Ohta N."/>
            <person name="Kuroiwa H."/>
            <person name="Tanaka K."/>
            <person name="Shimizu N."/>
            <person name="Sugano S."/>
            <person name="Sato N."/>
            <person name="Nozaki H."/>
            <person name="Ogasawara N."/>
            <person name="Kohara Y."/>
            <person name="Kuroiwa T."/>
        </authorList>
    </citation>
    <scope>NUCLEOTIDE SEQUENCE [LARGE SCALE GENOMIC DNA]</scope>
    <source>
        <strain evidence="6 7">10D</strain>
    </source>
</reference>
<evidence type="ECO:0000256" key="4">
    <source>
        <dbReference type="PROSITE-ProRule" id="PRU00176"/>
    </source>
</evidence>
<dbReference type="SUPFAM" id="SSF54928">
    <property type="entry name" value="RNA-binding domain, RBD"/>
    <property type="match status" value="1"/>
</dbReference>
<keyword evidence="7" id="KW-1185">Reference proteome</keyword>
<dbReference type="PANTHER" id="PTHR13798:SF11">
    <property type="entry name" value="RNA-BINDING PROTEIN 7-RELATED"/>
    <property type="match status" value="1"/>
</dbReference>
<dbReference type="HOGENOM" id="CLU_1920066_0_0_1"/>
<dbReference type="InterPro" id="IPR000504">
    <property type="entry name" value="RRM_dom"/>
</dbReference>
<reference evidence="6 7" key="2">
    <citation type="journal article" date="2007" name="BMC Biol.">
        <title>A 100%-complete sequence reveals unusually simple genomic features in the hot-spring red alga Cyanidioschyzon merolae.</title>
        <authorList>
            <person name="Nozaki H."/>
            <person name="Takano H."/>
            <person name="Misumi O."/>
            <person name="Terasawa K."/>
            <person name="Matsuzaki M."/>
            <person name="Maruyama S."/>
            <person name="Nishida K."/>
            <person name="Yagisawa F."/>
            <person name="Yoshida Y."/>
            <person name="Fujiwara T."/>
            <person name="Takio S."/>
            <person name="Tamura K."/>
            <person name="Chung S.J."/>
            <person name="Nakamura S."/>
            <person name="Kuroiwa H."/>
            <person name="Tanaka K."/>
            <person name="Sato N."/>
            <person name="Kuroiwa T."/>
        </authorList>
    </citation>
    <scope>NUCLEOTIDE SEQUENCE [LARGE SCALE GENOMIC DNA]</scope>
    <source>
        <strain evidence="6 7">10D</strain>
    </source>
</reference>
<evidence type="ECO:0000313" key="6">
    <source>
        <dbReference type="EMBL" id="BAM79292.1"/>
    </source>
</evidence>
<dbReference type="AlphaFoldDB" id="M1VAU0"/>
<dbReference type="Gramene" id="CME063CT">
    <property type="protein sequence ID" value="CME063CT"/>
    <property type="gene ID" value="CME063C"/>
</dbReference>
<accession>M1VAU0</accession>
<proteinExistence type="predicted"/>
<dbReference type="RefSeq" id="XP_005535578.1">
    <property type="nucleotide sequence ID" value="XM_005535521.1"/>
</dbReference>
<evidence type="ECO:0000256" key="2">
    <source>
        <dbReference type="ARBA" id="ARBA00022884"/>
    </source>
</evidence>
<dbReference type="GeneID" id="16992845"/>
<dbReference type="STRING" id="280699.M1VAU0"/>
<dbReference type="eggNOG" id="KOG0131">
    <property type="taxonomic scope" value="Eukaryota"/>
</dbReference>
<dbReference type="PANTHER" id="PTHR13798">
    <property type="entry name" value="RNA BINDING MOTIF RBM PROTEIN -RELATED"/>
    <property type="match status" value="1"/>
</dbReference>
<evidence type="ECO:0000259" key="5">
    <source>
        <dbReference type="PROSITE" id="PS50102"/>
    </source>
</evidence>
<feature type="domain" description="RRM" evidence="5">
    <location>
        <begin position="33"/>
        <end position="119"/>
    </location>
</feature>
<dbReference type="Proteomes" id="UP000007014">
    <property type="component" value="Chromosome 5"/>
</dbReference>
<dbReference type="KEGG" id="cme:CYME_CME063C"/>
<dbReference type="InterPro" id="IPR035979">
    <property type="entry name" value="RBD_domain_sf"/>
</dbReference>
<dbReference type="Gene3D" id="3.30.70.330">
    <property type="match status" value="1"/>
</dbReference>
<dbReference type="SMART" id="SM00360">
    <property type="entry name" value="RRM"/>
    <property type="match status" value="1"/>
</dbReference>
<evidence type="ECO:0000256" key="1">
    <source>
        <dbReference type="ARBA" id="ARBA00004642"/>
    </source>
</evidence>
<name>M1VAU0_CYAM1</name>